<dbReference type="NCBIfam" id="NF009270">
    <property type="entry name" value="PRK12627.1"/>
    <property type="match status" value="1"/>
</dbReference>
<gene>
    <name evidence="3" type="ORF">FQV27_06635</name>
</gene>
<dbReference type="AlphaFoldDB" id="A0A5C6S6W0"/>
<dbReference type="Proteomes" id="UP000321562">
    <property type="component" value="Unassembled WGS sequence"/>
</dbReference>
<feature type="domain" description="Flagellar basal body rod protein N-terminal" evidence="2">
    <location>
        <begin position="18"/>
        <end position="38"/>
    </location>
</feature>
<dbReference type="OrthoDB" id="9788334at2"/>
<organism evidence="3 4">
    <name type="scientific">Paracoccus aurantiacus</name>
    <dbReference type="NCBI Taxonomy" id="2599412"/>
    <lineage>
        <taxon>Bacteria</taxon>
        <taxon>Pseudomonadati</taxon>
        <taxon>Pseudomonadota</taxon>
        <taxon>Alphaproteobacteria</taxon>
        <taxon>Rhodobacterales</taxon>
        <taxon>Paracoccaceae</taxon>
        <taxon>Paracoccus</taxon>
    </lineage>
</organism>
<reference evidence="3 4" key="1">
    <citation type="submission" date="2019-08" db="EMBL/GenBank/DDBJ databases">
        <authorList>
            <person name="Ye J."/>
        </authorList>
    </citation>
    <scope>NUCLEOTIDE SEQUENCE [LARGE SCALE GENOMIC DNA]</scope>
    <source>
        <strain evidence="3 4">TK008</strain>
    </source>
</reference>
<proteinExistence type="predicted"/>
<sequence length="127" mass="13777">MLERLETIRMARAMTAHAAERTKIIAGNVANADTPGFRARDLEPFARAYRGGADALRATRAGHVTSGAEGFSARITEDEGERAPNGNYVSLEEEMVKTAEAKRAHELSIAVYRSSLSMLRTAIGRKG</sequence>
<accession>A0A5C6S6W0</accession>
<protein>
    <submittedName>
        <fullName evidence="3">FlgB family protein</fullName>
    </submittedName>
</protein>
<evidence type="ECO:0000313" key="3">
    <source>
        <dbReference type="EMBL" id="TXB69791.1"/>
    </source>
</evidence>
<dbReference type="InterPro" id="IPR001444">
    <property type="entry name" value="Flag_bb_rod_N"/>
</dbReference>
<evidence type="ECO:0000256" key="1">
    <source>
        <dbReference type="ARBA" id="ARBA00004117"/>
    </source>
</evidence>
<keyword evidence="4" id="KW-1185">Reference proteome</keyword>
<dbReference type="EMBL" id="VOPL01000002">
    <property type="protein sequence ID" value="TXB69791.1"/>
    <property type="molecule type" value="Genomic_DNA"/>
</dbReference>
<name>A0A5C6S6W0_9RHOB</name>
<dbReference type="GO" id="GO:0009425">
    <property type="term" value="C:bacterial-type flagellum basal body"/>
    <property type="evidence" value="ECO:0007669"/>
    <property type="project" value="UniProtKB-SubCell"/>
</dbReference>
<dbReference type="Pfam" id="PF00460">
    <property type="entry name" value="Flg_bb_rod"/>
    <property type="match status" value="1"/>
</dbReference>
<comment type="subcellular location">
    <subcellularLocation>
        <location evidence="1">Bacterial flagellum basal body</location>
    </subcellularLocation>
</comment>
<evidence type="ECO:0000259" key="2">
    <source>
        <dbReference type="Pfam" id="PF00460"/>
    </source>
</evidence>
<evidence type="ECO:0000313" key="4">
    <source>
        <dbReference type="Proteomes" id="UP000321562"/>
    </source>
</evidence>
<comment type="caution">
    <text evidence="3">The sequence shown here is derived from an EMBL/GenBank/DDBJ whole genome shotgun (WGS) entry which is preliminary data.</text>
</comment>